<evidence type="ECO:0000313" key="6">
    <source>
        <dbReference type="EMBL" id="QPC43760.1"/>
    </source>
</evidence>
<dbReference type="PANTHER" id="PTHR30537:SF72">
    <property type="entry name" value="LYSR FAMILY TRANSCRIPTIONAL REGULATOR"/>
    <property type="match status" value="1"/>
</dbReference>
<dbReference type="InterPro" id="IPR005119">
    <property type="entry name" value="LysR_subst-bd"/>
</dbReference>
<evidence type="ECO:0000256" key="4">
    <source>
        <dbReference type="ARBA" id="ARBA00023163"/>
    </source>
</evidence>
<dbReference type="GO" id="GO:0043565">
    <property type="term" value="F:sequence-specific DNA binding"/>
    <property type="evidence" value="ECO:0007669"/>
    <property type="project" value="TreeGrafter"/>
</dbReference>
<evidence type="ECO:0000256" key="2">
    <source>
        <dbReference type="ARBA" id="ARBA00023015"/>
    </source>
</evidence>
<keyword evidence="7" id="KW-1185">Reference proteome</keyword>
<comment type="similarity">
    <text evidence="1">Belongs to the LysR transcriptional regulatory family.</text>
</comment>
<dbReference type="GO" id="GO:0003700">
    <property type="term" value="F:DNA-binding transcription factor activity"/>
    <property type="evidence" value="ECO:0007669"/>
    <property type="project" value="InterPro"/>
</dbReference>
<dbReference type="PANTHER" id="PTHR30537">
    <property type="entry name" value="HTH-TYPE TRANSCRIPTIONAL REGULATOR"/>
    <property type="match status" value="1"/>
</dbReference>
<protein>
    <submittedName>
        <fullName evidence="6">LysR family transcriptional regulator</fullName>
    </submittedName>
</protein>
<evidence type="ECO:0000256" key="1">
    <source>
        <dbReference type="ARBA" id="ARBA00009437"/>
    </source>
</evidence>
<accession>A0A7S8C5G7</accession>
<dbReference type="SUPFAM" id="SSF46785">
    <property type="entry name" value="Winged helix' DNA-binding domain"/>
    <property type="match status" value="1"/>
</dbReference>
<dbReference type="GO" id="GO:0006351">
    <property type="term" value="P:DNA-templated transcription"/>
    <property type="evidence" value="ECO:0007669"/>
    <property type="project" value="TreeGrafter"/>
</dbReference>
<dbReference type="InterPro" id="IPR036390">
    <property type="entry name" value="WH_DNA-bd_sf"/>
</dbReference>
<evidence type="ECO:0000313" key="7">
    <source>
        <dbReference type="Proteomes" id="UP000593594"/>
    </source>
</evidence>
<gene>
    <name evidence="6" type="ORF">HW532_14330</name>
</gene>
<dbReference type="KEGG" id="kmn:HW532_14330"/>
<keyword evidence="4" id="KW-0804">Transcription</keyword>
<dbReference type="EMBL" id="CP058214">
    <property type="protein sequence ID" value="QPC43760.1"/>
    <property type="molecule type" value="Genomic_DNA"/>
</dbReference>
<dbReference type="PROSITE" id="PS50931">
    <property type="entry name" value="HTH_LYSR"/>
    <property type="match status" value="1"/>
</dbReference>
<dbReference type="Pfam" id="PF03466">
    <property type="entry name" value="LysR_substrate"/>
    <property type="match status" value="1"/>
</dbReference>
<organism evidence="6 7">
    <name type="scientific">Kaustia mangrovi</name>
    <dbReference type="NCBI Taxonomy" id="2593653"/>
    <lineage>
        <taxon>Bacteria</taxon>
        <taxon>Pseudomonadati</taxon>
        <taxon>Pseudomonadota</taxon>
        <taxon>Alphaproteobacteria</taxon>
        <taxon>Hyphomicrobiales</taxon>
        <taxon>Parvibaculaceae</taxon>
        <taxon>Kaustia</taxon>
    </lineage>
</organism>
<dbReference type="CDD" id="cd08472">
    <property type="entry name" value="PBP2_CrgA_like_3"/>
    <property type="match status" value="1"/>
</dbReference>
<dbReference type="RefSeq" id="WP_213161123.1">
    <property type="nucleotide sequence ID" value="NZ_CP058214.1"/>
</dbReference>
<proteinExistence type="inferred from homology"/>
<sequence length="310" mass="34085">MDKVRQMQVFIHVMESGNFSRAAEAMNMPRSTVSTVIQALEDRLGTQLIHRTTRRVTPTHDGLRFLETARELVEAVEASERMFRPRPAQATGRLRVDMPSRIGRRIVIPALPGFLAAHPRLDLELSTTDRMVDMVGEGVDCVVRVGELADSALVCRKLGDIALINCASPDYLARYGTPEGLDDLPRHHMVNYAVRAPFPGAEWEYADGRAVRAVPMGSLVTVDNAEAYIAAARAGLGLIQIPEFDVRDLLAEGALVDVLARYRPPAMPLSFLYARRRNLPARIRVFQSWIGDLLVARGVLPASGGARGGP</sequence>
<keyword evidence="2" id="KW-0805">Transcription regulation</keyword>
<dbReference type="AlphaFoldDB" id="A0A7S8C5G7"/>
<dbReference type="Proteomes" id="UP000593594">
    <property type="component" value="Chromosome"/>
</dbReference>
<name>A0A7S8C5G7_9HYPH</name>
<feature type="domain" description="HTH lysR-type" evidence="5">
    <location>
        <begin position="1"/>
        <end position="59"/>
    </location>
</feature>
<dbReference type="InterPro" id="IPR000847">
    <property type="entry name" value="LysR_HTH_N"/>
</dbReference>
<evidence type="ECO:0000256" key="3">
    <source>
        <dbReference type="ARBA" id="ARBA00023125"/>
    </source>
</evidence>
<dbReference type="SUPFAM" id="SSF53850">
    <property type="entry name" value="Periplasmic binding protein-like II"/>
    <property type="match status" value="1"/>
</dbReference>
<keyword evidence="3" id="KW-0238">DNA-binding</keyword>
<evidence type="ECO:0000259" key="5">
    <source>
        <dbReference type="PROSITE" id="PS50931"/>
    </source>
</evidence>
<dbReference type="FunFam" id="1.10.10.10:FF:000001">
    <property type="entry name" value="LysR family transcriptional regulator"/>
    <property type="match status" value="1"/>
</dbReference>
<dbReference type="Pfam" id="PF00126">
    <property type="entry name" value="HTH_1"/>
    <property type="match status" value="1"/>
</dbReference>
<dbReference type="Gene3D" id="3.40.190.290">
    <property type="match status" value="1"/>
</dbReference>
<dbReference type="FunFam" id="3.40.190.290:FF:000001">
    <property type="entry name" value="Transcriptional regulator, LysR family"/>
    <property type="match status" value="1"/>
</dbReference>
<dbReference type="Gene3D" id="1.10.10.10">
    <property type="entry name" value="Winged helix-like DNA-binding domain superfamily/Winged helix DNA-binding domain"/>
    <property type="match status" value="1"/>
</dbReference>
<dbReference type="InterPro" id="IPR058163">
    <property type="entry name" value="LysR-type_TF_proteobact-type"/>
</dbReference>
<dbReference type="InterPro" id="IPR036388">
    <property type="entry name" value="WH-like_DNA-bd_sf"/>
</dbReference>
<reference evidence="6 7" key="1">
    <citation type="submission" date="2020-06" db="EMBL/GenBank/DDBJ databases">
        <title>Genome sequence of 2 isolates from Red Sea Mangroves.</title>
        <authorList>
            <person name="Sefrji F."/>
            <person name="Michoud G."/>
            <person name="Merlino G."/>
            <person name="Daffonchio D."/>
        </authorList>
    </citation>
    <scope>NUCLEOTIDE SEQUENCE [LARGE SCALE GENOMIC DNA]</scope>
    <source>
        <strain evidence="6 7">R1DC25</strain>
    </source>
</reference>